<evidence type="ECO:0000256" key="5">
    <source>
        <dbReference type="ARBA" id="ARBA00022692"/>
    </source>
</evidence>
<dbReference type="AlphaFoldDB" id="A0A1C1Z121"/>
<dbReference type="GO" id="GO:0005304">
    <property type="term" value="F:L-valine transmembrane transporter activity"/>
    <property type="evidence" value="ECO:0007669"/>
    <property type="project" value="TreeGrafter"/>
</dbReference>
<feature type="transmembrane region" description="Helical" evidence="10">
    <location>
        <begin position="241"/>
        <end position="266"/>
    </location>
</feature>
<evidence type="ECO:0000256" key="10">
    <source>
        <dbReference type="SAM" id="Phobius"/>
    </source>
</evidence>
<dbReference type="GO" id="GO:0005886">
    <property type="term" value="C:plasma membrane"/>
    <property type="evidence" value="ECO:0007669"/>
    <property type="project" value="UniProtKB-SubCell"/>
</dbReference>
<evidence type="ECO:0000256" key="2">
    <source>
        <dbReference type="ARBA" id="ARBA00022448"/>
    </source>
</evidence>
<dbReference type="PANTHER" id="PTHR11795">
    <property type="entry name" value="BRANCHED-CHAIN AMINO ACID TRANSPORT SYSTEM PERMEASE PROTEIN LIVH"/>
    <property type="match status" value="1"/>
</dbReference>
<name>A0A1C1Z121_9HYPH</name>
<dbReference type="GO" id="GO:0015190">
    <property type="term" value="F:L-leucine transmembrane transporter activity"/>
    <property type="evidence" value="ECO:0007669"/>
    <property type="project" value="TreeGrafter"/>
</dbReference>
<evidence type="ECO:0000256" key="4">
    <source>
        <dbReference type="ARBA" id="ARBA00022519"/>
    </source>
</evidence>
<evidence type="ECO:0000256" key="9">
    <source>
        <dbReference type="ARBA" id="ARBA00037998"/>
    </source>
</evidence>
<evidence type="ECO:0000313" key="12">
    <source>
        <dbReference type="Proteomes" id="UP000094795"/>
    </source>
</evidence>
<dbReference type="Pfam" id="PF02653">
    <property type="entry name" value="BPD_transp_2"/>
    <property type="match status" value="1"/>
</dbReference>
<evidence type="ECO:0000256" key="6">
    <source>
        <dbReference type="ARBA" id="ARBA00022970"/>
    </source>
</evidence>
<accession>A0A1C1Z121</accession>
<dbReference type="PANTHER" id="PTHR11795:SF371">
    <property type="entry name" value="HIGH-AFFINITY BRANCHED-CHAIN AMINO ACID TRANSPORT SYSTEM PERMEASE PROTEIN LIVH"/>
    <property type="match status" value="1"/>
</dbReference>
<dbReference type="GO" id="GO:0015192">
    <property type="term" value="F:L-phenylalanine transmembrane transporter activity"/>
    <property type="evidence" value="ECO:0007669"/>
    <property type="project" value="TreeGrafter"/>
</dbReference>
<keyword evidence="4" id="KW-0997">Cell inner membrane</keyword>
<evidence type="ECO:0000256" key="3">
    <source>
        <dbReference type="ARBA" id="ARBA00022475"/>
    </source>
</evidence>
<evidence type="ECO:0000256" key="1">
    <source>
        <dbReference type="ARBA" id="ARBA00004651"/>
    </source>
</evidence>
<keyword evidence="8 10" id="KW-0472">Membrane</keyword>
<dbReference type="RefSeq" id="WP_066174269.1">
    <property type="nucleotide sequence ID" value="NZ_LQZT01000001.1"/>
</dbReference>
<evidence type="ECO:0000256" key="7">
    <source>
        <dbReference type="ARBA" id="ARBA00022989"/>
    </source>
</evidence>
<evidence type="ECO:0000256" key="8">
    <source>
        <dbReference type="ARBA" id="ARBA00023136"/>
    </source>
</evidence>
<dbReference type="EMBL" id="LQZT01000001">
    <property type="protein sequence ID" value="OCW59468.1"/>
    <property type="molecule type" value="Genomic_DNA"/>
</dbReference>
<dbReference type="GO" id="GO:0015188">
    <property type="term" value="F:L-isoleucine transmembrane transporter activity"/>
    <property type="evidence" value="ECO:0007669"/>
    <property type="project" value="TreeGrafter"/>
</dbReference>
<comment type="caution">
    <text evidence="11">The sequence shown here is derived from an EMBL/GenBank/DDBJ whole genome shotgun (WGS) entry which is preliminary data.</text>
</comment>
<dbReference type="STRING" id="1480615.AWJ14_10630"/>
<dbReference type="GO" id="GO:0015808">
    <property type="term" value="P:L-alanine transport"/>
    <property type="evidence" value="ECO:0007669"/>
    <property type="project" value="TreeGrafter"/>
</dbReference>
<dbReference type="InterPro" id="IPR001851">
    <property type="entry name" value="ABC_transp_permease"/>
</dbReference>
<keyword evidence="5 10" id="KW-0812">Transmembrane</keyword>
<proteinExistence type="inferred from homology"/>
<feature type="transmembrane region" description="Helical" evidence="10">
    <location>
        <begin position="207"/>
        <end position="229"/>
    </location>
</feature>
<feature type="transmembrane region" description="Helical" evidence="10">
    <location>
        <begin position="40"/>
        <end position="67"/>
    </location>
</feature>
<gene>
    <name evidence="11" type="ORF">AWJ14_10630</name>
</gene>
<feature type="transmembrane region" description="Helical" evidence="10">
    <location>
        <begin position="157"/>
        <end position="175"/>
    </location>
</feature>
<keyword evidence="12" id="KW-1185">Reference proteome</keyword>
<keyword evidence="6" id="KW-0029">Amino-acid transport</keyword>
<protein>
    <submittedName>
        <fullName evidence="11">ABC transporter permease</fullName>
    </submittedName>
</protein>
<sequence length="304" mass="31468">MNPQALIDGLVAGSTIGLGAIGLTLTYSILRFANFTHGDFLAWGAYLTLTVAGVLGGLAAGLGAPVYPFSFGWGLPLAMLGGVCLTIVLALGLDRVLFGRLRARGADTIIIVMASFGASMALRSLLEFIFTAKPVYFTKALQIANPLGFGMRATPDQLLVIGLTLLLVVALHLIVTFSATGRAMRAVAENPSLAGVYGIDVARVVRVTWIIGAGMACIAGVMAGLLVQIRPYMGFDLLLPLFAAAILGGIGSIPGAMIGGLVIGLAEAFAVQIVGAEWRAAVAFVILVLVLMLRPQGIFGRKGA</sequence>
<feature type="transmembrane region" description="Helical" evidence="10">
    <location>
        <begin position="278"/>
        <end position="299"/>
    </location>
</feature>
<comment type="similarity">
    <text evidence="9">Belongs to the binding-protein-dependent transport system permease family. LivHM subfamily.</text>
</comment>
<reference evidence="11 12" key="1">
    <citation type="submission" date="2015-12" db="EMBL/GenBank/DDBJ databases">
        <authorList>
            <person name="Shamseldin A."/>
            <person name="Moawad H."/>
            <person name="Abd El-Rahim W.M."/>
            <person name="Sadowsky M.J."/>
        </authorList>
    </citation>
    <scope>NUCLEOTIDE SEQUENCE [LARGE SCALE GENOMIC DNA]</scope>
    <source>
        <strain evidence="11 12">JC234</strain>
    </source>
</reference>
<comment type="subcellular location">
    <subcellularLocation>
        <location evidence="1">Cell membrane</location>
        <topology evidence="1">Multi-pass membrane protein</topology>
    </subcellularLocation>
</comment>
<dbReference type="GO" id="GO:1903806">
    <property type="term" value="P:L-isoleucine import across plasma membrane"/>
    <property type="evidence" value="ECO:0007669"/>
    <property type="project" value="TreeGrafter"/>
</dbReference>
<dbReference type="InterPro" id="IPR052157">
    <property type="entry name" value="BCAA_transport_permease"/>
</dbReference>
<feature type="transmembrane region" description="Helical" evidence="10">
    <location>
        <begin position="105"/>
        <end position="126"/>
    </location>
</feature>
<keyword evidence="2" id="KW-0813">Transport</keyword>
<dbReference type="GO" id="GO:0042941">
    <property type="term" value="P:D-alanine transmembrane transport"/>
    <property type="evidence" value="ECO:0007669"/>
    <property type="project" value="TreeGrafter"/>
</dbReference>
<evidence type="ECO:0000313" key="11">
    <source>
        <dbReference type="EMBL" id="OCW59468.1"/>
    </source>
</evidence>
<dbReference type="OrthoDB" id="9807115at2"/>
<keyword evidence="7 10" id="KW-1133">Transmembrane helix</keyword>
<dbReference type="Proteomes" id="UP000094795">
    <property type="component" value="Unassembled WGS sequence"/>
</dbReference>
<organism evidence="11 12">
    <name type="scientific">Hoeflea olei</name>
    <dbReference type="NCBI Taxonomy" id="1480615"/>
    <lineage>
        <taxon>Bacteria</taxon>
        <taxon>Pseudomonadati</taxon>
        <taxon>Pseudomonadota</taxon>
        <taxon>Alphaproteobacteria</taxon>
        <taxon>Hyphomicrobiales</taxon>
        <taxon>Rhizobiaceae</taxon>
        <taxon>Hoeflea</taxon>
    </lineage>
</organism>
<dbReference type="CDD" id="cd06582">
    <property type="entry name" value="TM_PBP1_LivH_like"/>
    <property type="match status" value="1"/>
</dbReference>
<keyword evidence="3" id="KW-1003">Cell membrane</keyword>
<feature type="transmembrane region" description="Helical" evidence="10">
    <location>
        <begin position="6"/>
        <end position="28"/>
    </location>
</feature>
<feature type="transmembrane region" description="Helical" evidence="10">
    <location>
        <begin position="73"/>
        <end position="93"/>
    </location>
</feature>